<dbReference type="EMBL" id="ABEU02000004">
    <property type="protein sequence ID" value="PNR54903.1"/>
    <property type="molecule type" value="Genomic_DNA"/>
</dbReference>
<reference evidence="1 3" key="1">
    <citation type="journal article" date="2008" name="Science">
        <title>The Physcomitrella genome reveals evolutionary insights into the conquest of land by plants.</title>
        <authorList>
            <person name="Rensing S."/>
            <person name="Lang D."/>
            <person name="Zimmer A."/>
            <person name="Terry A."/>
            <person name="Salamov A."/>
            <person name="Shapiro H."/>
            <person name="Nishiyama T."/>
            <person name="Perroud P.-F."/>
            <person name="Lindquist E."/>
            <person name="Kamisugi Y."/>
            <person name="Tanahashi T."/>
            <person name="Sakakibara K."/>
            <person name="Fujita T."/>
            <person name="Oishi K."/>
            <person name="Shin-I T."/>
            <person name="Kuroki Y."/>
            <person name="Toyoda A."/>
            <person name="Suzuki Y."/>
            <person name="Hashimoto A."/>
            <person name="Yamaguchi K."/>
            <person name="Sugano A."/>
            <person name="Kohara Y."/>
            <person name="Fujiyama A."/>
            <person name="Anterola A."/>
            <person name="Aoki S."/>
            <person name="Ashton N."/>
            <person name="Barbazuk W.B."/>
            <person name="Barker E."/>
            <person name="Bennetzen J."/>
            <person name="Bezanilla M."/>
            <person name="Blankenship R."/>
            <person name="Cho S.H."/>
            <person name="Dutcher S."/>
            <person name="Estelle M."/>
            <person name="Fawcett J.A."/>
            <person name="Gundlach H."/>
            <person name="Hanada K."/>
            <person name="Heyl A."/>
            <person name="Hicks K.A."/>
            <person name="Hugh J."/>
            <person name="Lohr M."/>
            <person name="Mayer K."/>
            <person name="Melkozernov A."/>
            <person name="Murata T."/>
            <person name="Nelson D."/>
            <person name="Pils B."/>
            <person name="Prigge M."/>
            <person name="Reiss B."/>
            <person name="Renner T."/>
            <person name="Rombauts S."/>
            <person name="Rushton P."/>
            <person name="Sanderfoot A."/>
            <person name="Schween G."/>
            <person name="Shiu S.-H."/>
            <person name="Stueber K."/>
            <person name="Theodoulou F.L."/>
            <person name="Tu H."/>
            <person name="Van de Peer Y."/>
            <person name="Verrier P.J."/>
            <person name="Waters E."/>
            <person name="Wood A."/>
            <person name="Yang L."/>
            <person name="Cove D."/>
            <person name="Cuming A."/>
            <person name="Hasebe M."/>
            <person name="Lucas S."/>
            <person name="Mishler D.B."/>
            <person name="Reski R."/>
            <person name="Grigoriev I."/>
            <person name="Quatrano R.S."/>
            <person name="Boore J.L."/>
        </authorList>
    </citation>
    <scope>NUCLEOTIDE SEQUENCE [LARGE SCALE GENOMIC DNA]</scope>
    <source>
        <strain evidence="2 3">cv. Gransden 2004</strain>
    </source>
</reference>
<dbReference type="Proteomes" id="UP000006727">
    <property type="component" value="Chromosome 4"/>
</dbReference>
<dbReference type="InParanoid" id="A0A2K1KMA3"/>
<name>A0A2K1KMA3_PHYPA</name>
<accession>A0A2K1KMA3</accession>
<organism evidence="1">
    <name type="scientific">Physcomitrium patens</name>
    <name type="common">Spreading-leaved earth moss</name>
    <name type="synonym">Physcomitrella patens</name>
    <dbReference type="NCBI Taxonomy" id="3218"/>
    <lineage>
        <taxon>Eukaryota</taxon>
        <taxon>Viridiplantae</taxon>
        <taxon>Streptophyta</taxon>
        <taxon>Embryophyta</taxon>
        <taxon>Bryophyta</taxon>
        <taxon>Bryophytina</taxon>
        <taxon>Bryopsida</taxon>
        <taxon>Funariidae</taxon>
        <taxon>Funariales</taxon>
        <taxon>Funariaceae</taxon>
        <taxon>Physcomitrium</taxon>
    </lineage>
</organism>
<gene>
    <name evidence="1" type="ORF">PHYPA_005796</name>
</gene>
<dbReference type="Gramene" id="Pp3c4_5148V3.1">
    <property type="protein sequence ID" value="Pp3c4_5148V3.1"/>
    <property type="gene ID" value="Pp3c4_5148"/>
</dbReference>
<protein>
    <submittedName>
        <fullName evidence="1 2">Uncharacterized protein</fullName>
    </submittedName>
</protein>
<reference evidence="1 3" key="2">
    <citation type="journal article" date="2018" name="Plant J.">
        <title>The Physcomitrella patens chromosome-scale assembly reveals moss genome structure and evolution.</title>
        <authorList>
            <person name="Lang D."/>
            <person name="Ullrich K.K."/>
            <person name="Murat F."/>
            <person name="Fuchs J."/>
            <person name="Jenkins J."/>
            <person name="Haas F.B."/>
            <person name="Piednoel M."/>
            <person name="Gundlach H."/>
            <person name="Van Bel M."/>
            <person name="Meyberg R."/>
            <person name="Vives C."/>
            <person name="Morata J."/>
            <person name="Symeonidi A."/>
            <person name="Hiss M."/>
            <person name="Muchero W."/>
            <person name="Kamisugi Y."/>
            <person name="Saleh O."/>
            <person name="Blanc G."/>
            <person name="Decker E.L."/>
            <person name="van Gessel N."/>
            <person name="Grimwood J."/>
            <person name="Hayes R.D."/>
            <person name="Graham S.W."/>
            <person name="Gunter L.E."/>
            <person name="McDaniel S.F."/>
            <person name="Hoernstein S.N.W."/>
            <person name="Larsson A."/>
            <person name="Li F.W."/>
            <person name="Perroud P.F."/>
            <person name="Phillips J."/>
            <person name="Ranjan P."/>
            <person name="Rokshar D.S."/>
            <person name="Rothfels C.J."/>
            <person name="Schneider L."/>
            <person name="Shu S."/>
            <person name="Stevenson D.W."/>
            <person name="Thummler F."/>
            <person name="Tillich M."/>
            <person name="Villarreal Aguilar J.C."/>
            <person name="Widiez T."/>
            <person name="Wong G.K."/>
            <person name="Wymore A."/>
            <person name="Zhang Y."/>
            <person name="Zimmer A.D."/>
            <person name="Quatrano R.S."/>
            <person name="Mayer K.F.X."/>
            <person name="Goodstein D."/>
            <person name="Casacuberta J.M."/>
            <person name="Vandepoele K."/>
            <person name="Reski R."/>
            <person name="Cuming A.C."/>
            <person name="Tuskan G.A."/>
            <person name="Maumus F."/>
            <person name="Salse J."/>
            <person name="Schmutz J."/>
            <person name="Rensing S.A."/>
        </authorList>
    </citation>
    <scope>NUCLEOTIDE SEQUENCE [LARGE SCALE GENOMIC DNA]</scope>
    <source>
        <strain evidence="2 3">cv. Gransden 2004</strain>
    </source>
</reference>
<dbReference type="PaxDb" id="3218-PP1S188_76V6.1"/>
<keyword evidence="3" id="KW-1185">Reference proteome</keyword>
<sequence>MTKAIRWLCVDAYTPMQILDHPKALDVDRPCQINMDVLTQTGKPHHKLNRKQTTSLALISAAYRKLWRRRAYNLDLRHFKARRFERILWGGRSLHGNARGGGSSVSVVQCSTKFFRNLCLHVSVYMQVSCTGFRGEVVAILVCAGCEHRCVRHRHRLHKYAVHSSAPGGHQIPSPHTDLLGDLNKLKQSWSVRKTNDHQRAFFMMTSLGCVAARQH</sequence>
<reference evidence="2" key="3">
    <citation type="submission" date="2020-12" db="UniProtKB">
        <authorList>
            <consortium name="EnsemblPlants"/>
        </authorList>
    </citation>
    <scope>IDENTIFICATION</scope>
</reference>
<evidence type="ECO:0000313" key="3">
    <source>
        <dbReference type="Proteomes" id="UP000006727"/>
    </source>
</evidence>
<proteinExistence type="predicted"/>
<dbReference type="EnsemblPlants" id="Pp3c4_5148V3.1">
    <property type="protein sequence ID" value="Pp3c4_5148V3.1"/>
    <property type="gene ID" value="Pp3c4_5148"/>
</dbReference>
<dbReference type="AlphaFoldDB" id="A0A2K1KMA3"/>
<evidence type="ECO:0000313" key="1">
    <source>
        <dbReference type="EMBL" id="PNR54903.1"/>
    </source>
</evidence>
<evidence type="ECO:0000313" key="2">
    <source>
        <dbReference type="EnsemblPlants" id="Pp3c4_5148V3.1"/>
    </source>
</evidence>